<dbReference type="Proteomes" id="UP000318307">
    <property type="component" value="Unassembled WGS sequence"/>
</dbReference>
<dbReference type="Gene3D" id="3.40.50.1000">
    <property type="entry name" value="HAD superfamily/HAD-like"/>
    <property type="match status" value="1"/>
</dbReference>
<gene>
    <name evidence="1" type="ORF">LZ24_00508</name>
</gene>
<name>A0A562S8X3_9BACT</name>
<dbReference type="Pfam" id="PF08282">
    <property type="entry name" value="Hydrolase_3"/>
    <property type="match status" value="1"/>
</dbReference>
<dbReference type="AlphaFoldDB" id="A0A562S8X3"/>
<keyword evidence="2" id="KW-1185">Reference proteome</keyword>
<reference evidence="1 2" key="1">
    <citation type="submission" date="2019-07" db="EMBL/GenBank/DDBJ databases">
        <title>Genome sequencing of 100 strains of the haloalkaliphilic chemolithoautotrophic sulfur-oxidizing bacterium Thioalkalivibrio.</title>
        <authorList>
            <person name="Muyzer G."/>
        </authorList>
    </citation>
    <scope>NUCLEOTIDE SEQUENCE [LARGE SCALE GENOMIC DNA]</scope>
    <source>
        <strain evidence="1 2">ASO4-4</strain>
    </source>
</reference>
<evidence type="ECO:0000313" key="1">
    <source>
        <dbReference type="EMBL" id="TWI76886.1"/>
    </source>
</evidence>
<organism evidence="1 2">
    <name type="scientific">Desulfobotulus alkaliphilus</name>
    <dbReference type="NCBI Taxonomy" id="622671"/>
    <lineage>
        <taxon>Bacteria</taxon>
        <taxon>Pseudomonadati</taxon>
        <taxon>Thermodesulfobacteriota</taxon>
        <taxon>Desulfobacteria</taxon>
        <taxon>Desulfobacterales</taxon>
        <taxon>Desulfobacteraceae</taxon>
        <taxon>Desulfobotulus</taxon>
    </lineage>
</organism>
<comment type="caution">
    <text evidence="1">The sequence shown here is derived from an EMBL/GenBank/DDBJ whole genome shotgun (WGS) entry which is preliminary data.</text>
</comment>
<accession>A0A562S8X3</accession>
<sequence length="156" mass="16726">MFTIDIPGFGKVKAFHLVLDYNGTLAQDGKLLNGVKERLQQLSESIRIHVVTADTFGSVEKALDGLPLSIVPIPPGNQGQAKKEYVESLGKDSVIAMGNGRNDAAMLQTARIGIAILMKEGASSQALLHADLTSTHICDALDLLLHPLRLTATLRD</sequence>
<dbReference type="SUPFAM" id="SSF56784">
    <property type="entry name" value="HAD-like"/>
    <property type="match status" value="1"/>
</dbReference>
<dbReference type="InterPro" id="IPR023214">
    <property type="entry name" value="HAD_sf"/>
</dbReference>
<proteinExistence type="predicted"/>
<dbReference type="InterPro" id="IPR036412">
    <property type="entry name" value="HAD-like_sf"/>
</dbReference>
<dbReference type="EMBL" id="VLLC01000002">
    <property type="protein sequence ID" value="TWI76886.1"/>
    <property type="molecule type" value="Genomic_DNA"/>
</dbReference>
<protein>
    <submittedName>
        <fullName evidence="1">P-type E1-E2 ATPase</fullName>
    </submittedName>
</protein>
<dbReference type="OrthoDB" id="159409at2"/>
<evidence type="ECO:0000313" key="2">
    <source>
        <dbReference type="Proteomes" id="UP000318307"/>
    </source>
</evidence>
<dbReference type="RefSeq" id="WP_144681990.1">
    <property type="nucleotide sequence ID" value="NZ_VLLC01000002.1"/>
</dbReference>